<sequence length="308" mass="33343">MTRLFRIACAVAVLAGASGCSGVRVYDGPQENNAITGIPFYIKKPVQVQETTRVETDWKIRFSIALNDNPKSTLDYPPDGDVLVHCVDRDRLKKAVREIVDEVQKETTLEGTRLAIASRTSRLEKLDPVIPCDKVVANTVKTEMRVDRKAHYIKNVIPLLGSGSATFKFNADGTLTEATNSITDNTGSTLLGLLPIKEKLISQWKVNTTPADAAFVKELRNKKKAEVLISVIVTLTPSQTVYVLHSDTAAPDALPTSFAPLSLADARAGLNGVQLISSGEPTDKPAEKADTKSFKIQGSITPPDTTAE</sequence>
<evidence type="ECO:0000313" key="2">
    <source>
        <dbReference type="Proteomes" id="UP001168096"/>
    </source>
</evidence>
<proteinExistence type="predicted"/>
<comment type="caution">
    <text evidence="1">The sequence shown here is derived from an EMBL/GenBank/DDBJ whole genome shotgun (WGS) entry which is preliminary data.</text>
</comment>
<accession>A0ACC7MF30</accession>
<dbReference type="EMBL" id="JASNRB020000015">
    <property type="protein sequence ID" value="MFJ1470524.1"/>
    <property type="molecule type" value="Genomic_DNA"/>
</dbReference>
<dbReference type="Proteomes" id="UP001168096">
    <property type="component" value="Unassembled WGS sequence"/>
</dbReference>
<protein>
    <submittedName>
        <fullName evidence="1">Uncharacterized protein</fullName>
    </submittedName>
</protein>
<keyword evidence="2" id="KW-1185">Reference proteome</keyword>
<evidence type="ECO:0000313" key="1">
    <source>
        <dbReference type="EMBL" id="MFJ1470524.1"/>
    </source>
</evidence>
<organism evidence="1 2">
    <name type="scientific">Massilia orientalis</name>
    <dbReference type="NCBI Taxonomy" id="3050128"/>
    <lineage>
        <taxon>Bacteria</taxon>
        <taxon>Pseudomonadati</taxon>
        <taxon>Pseudomonadota</taxon>
        <taxon>Betaproteobacteria</taxon>
        <taxon>Burkholderiales</taxon>
        <taxon>Oxalobacteraceae</taxon>
        <taxon>Telluria group</taxon>
        <taxon>Massilia</taxon>
    </lineage>
</organism>
<gene>
    <name evidence="1" type="ORF">QPK29_022645</name>
</gene>
<reference evidence="1" key="1">
    <citation type="submission" date="2024-11" db="EMBL/GenBank/DDBJ databases">
        <title>Description of Massilia orientalis sp. nov., isolated from rhizosphere soil of Ageratina adenophora.</title>
        <authorList>
            <person name="Wang Y."/>
        </authorList>
    </citation>
    <scope>NUCLEOTIDE SEQUENCE</scope>
    <source>
        <strain evidence="1">YIM B02787</strain>
    </source>
</reference>
<name>A0ACC7MF30_9BURK</name>